<keyword evidence="1" id="KW-0472">Membrane</keyword>
<protein>
    <submittedName>
        <fullName evidence="2">Uncharacterized protein</fullName>
    </submittedName>
</protein>
<dbReference type="EMBL" id="CALNXI010001174">
    <property type="protein sequence ID" value="CAH3158666.1"/>
    <property type="molecule type" value="Genomic_DNA"/>
</dbReference>
<accession>A0ABN8Q8E2</accession>
<dbReference type="PANTHER" id="PTHR31389:SF4">
    <property type="entry name" value="LD39211P"/>
    <property type="match status" value="1"/>
</dbReference>
<organism evidence="2 3">
    <name type="scientific">Porites evermanni</name>
    <dbReference type="NCBI Taxonomy" id="104178"/>
    <lineage>
        <taxon>Eukaryota</taxon>
        <taxon>Metazoa</taxon>
        <taxon>Cnidaria</taxon>
        <taxon>Anthozoa</taxon>
        <taxon>Hexacorallia</taxon>
        <taxon>Scleractinia</taxon>
        <taxon>Fungiina</taxon>
        <taxon>Poritidae</taxon>
        <taxon>Porites</taxon>
    </lineage>
</organism>
<comment type="caution">
    <text evidence="2">The sequence shown here is derived from an EMBL/GenBank/DDBJ whole genome shotgun (WGS) entry which is preliminary data.</text>
</comment>
<keyword evidence="1" id="KW-1133">Transmembrane helix</keyword>
<name>A0ABN8Q8E2_9CNID</name>
<dbReference type="InterPro" id="IPR012444">
    <property type="entry name" value="DUF1647"/>
</dbReference>
<proteinExistence type="predicted"/>
<dbReference type="Pfam" id="PF07801">
    <property type="entry name" value="DUF1647"/>
    <property type="match status" value="1"/>
</dbReference>
<evidence type="ECO:0000256" key="1">
    <source>
        <dbReference type="SAM" id="Phobius"/>
    </source>
</evidence>
<keyword evidence="1" id="KW-0812">Transmembrane</keyword>
<feature type="transmembrane region" description="Helical" evidence="1">
    <location>
        <begin position="7"/>
        <end position="26"/>
    </location>
</feature>
<dbReference type="PANTHER" id="PTHR31389">
    <property type="entry name" value="LD39211P"/>
    <property type="match status" value="1"/>
</dbReference>
<gene>
    <name evidence="2" type="ORF">PEVE_00002940</name>
</gene>
<evidence type="ECO:0000313" key="3">
    <source>
        <dbReference type="Proteomes" id="UP001159427"/>
    </source>
</evidence>
<keyword evidence="3" id="KW-1185">Reference proteome</keyword>
<sequence length="361" mass="42130">MGKYHRLGVFFIAALSAYVIFNLRIYDLLLNQKGSPRPSTTNRGSSEAVDEVFLQDGDTFLSYVHPYNSSIVGKMKFKLKRKALETGKELIEDLVREYKRKPVEMESVDVLPKLIPVSAISSNYFKELMAHVTPAENILPHRKMIVYDLGLSQQEIDHLKRISHIEYRKFNFSRFPEYVKDLHTYAFKPLIITEMLAQFGGVLWMDASVIFVRNYSYEFLLQRMVHQRSGFLFYLSEARKPHSILFATHKHMFDYLPMKGEKEKKANMPQATGMILFNTKYVIKHVMKWVILCSLIEDCIAPKDARLKCDFSSPDRYNRFGGCHRYDESLFSIVVSNAYSDQPHMYRLNSGEYPARVRKRV</sequence>
<dbReference type="Proteomes" id="UP001159427">
    <property type="component" value="Unassembled WGS sequence"/>
</dbReference>
<evidence type="ECO:0000313" key="2">
    <source>
        <dbReference type="EMBL" id="CAH3158666.1"/>
    </source>
</evidence>
<reference evidence="2 3" key="1">
    <citation type="submission" date="2022-05" db="EMBL/GenBank/DDBJ databases">
        <authorList>
            <consortium name="Genoscope - CEA"/>
            <person name="William W."/>
        </authorList>
    </citation>
    <scope>NUCLEOTIDE SEQUENCE [LARGE SCALE GENOMIC DNA]</scope>
</reference>